<accession>A0A158PRX5</accession>
<dbReference type="EMBL" id="UZAD01013229">
    <property type="protein sequence ID" value="VDN92607.1"/>
    <property type="molecule type" value="Genomic_DNA"/>
</dbReference>
<keyword evidence="1" id="KW-1133">Transmembrane helix</keyword>
<feature type="transmembrane region" description="Helical" evidence="1">
    <location>
        <begin position="58"/>
        <end position="77"/>
    </location>
</feature>
<organism evidence="4">
    <name type="scientific">Brugia pahangi</name>
    <name type="common">Filarial nematode worm</name>
    <dbReference type="NCBI Taxonomy" id="6280"/>
    <lineage>
        <taxon>Eukaryota</taxon>
        <taxon>Metazoa</taxon>
        <taxon>Ecdysozoa</taxon>
        <taxon>Nematoda</taxon>
        <taxon>Chromadorea</taxon>
        <taxon>Rhabditida</taxon>
        <taxon>Spirurina</taxon>
        <taxon>Spiruromorpha</taxon>
        <taxon>Filarioidea</taxon>
        <taxon>Onchocercidae</taxon>
        <taxon>Brugia</taxon>
    </lineage>
</organism>
<dbReference type="AlphaFoldDB" id="A0A158PRX5"/>
<reference evidence="2 3" key="2">
    <citation type="submission" date="2018-11" db="EMBL/GenBank/DDBJ databases">
        <authorList>
            <consortium name="Pathogen Informatics"/>
        </authorList>
    </citation>
    <scope>NUCLEOTIDE SEQUENCE [LARGE SCALE GENOMIC DNA]</scope>
</reference>
<dbReference type="Proteomes" id="UP000278627">
    <property type="component" value="Unassembled WGS sequence"/>
</dbReference>
<proteinExistence type="predicted"/>
<evidence type="ECO:0000256" key="1">
    <source>
        <dbReference type="SAM" id="Phobius"/>
    </source>
</evidence>
<keyword evidence="1" id="KW-0812">Transmembrane</keyword>
<evidence type="ECO:0000313" key="2">
    <source>
        <dbReference type="EMBL" id="VDN92607.1"/>
    </source>
</evidence>
<keyword evidence="3" id="KW-1185">Reference proteome</keyword>
<name>A0A158PRX5_BRUPA</name>
<dbReference type="WBParaSite" id="BPAG_0001145901-mRNA-1">
    <property type="protein sequence ID" value="BPAG_0001145901-mRNA-1"/>
    <property type="gene ID" value="BPAG_0001145901"/>
</dbReference>
<sequence>MLFHSSNRFITSVQLDVTKPQLGHLPTCCIAIGGLLDSSTTTTTATTTTIHVTTYKQVYKGLVAMAFGWMMCGWLVGTSPTSPHHHR</sequence>
<gene>
    <name evidence="2" type="ORF">BPAG_LOCUS11421</name>
</gene>
<evidence type="ECO:0000313" key="3">
    <source>
        <dbReference type="Proteomes" id="UP000278627"/>
    </source>
</evidence>
<keyword evidence="1" id="KW-0472">Membrane</keyword>
<reference evidence="4" key="1">
    <citation type="submission" date="2016-04" db="UniProtKB">
        <authorList>
            <consortium name="WormBaseParasite"/>
        </authorList>
    </citation>
    <scope>IDENTIFICATION</scope>
</reference>
<evidence type="ECO:0000313" key="4">
    <source>
        <dbReference type="WBParaSite" id="BPAG_0001145901-mRNA-1"/>
    </source>
</evidence>
<protein>
    <submittedName>
        <fullName evidence="4">Transmembrane protein</fullName>
    </submittedName>
</protein>